<accession>A0A6A3PTH6</accession>
<sequence>MWWRWVWGVWGGSWGGVGSEGRGWVGGGGSAGWWLDGLLTDDEAAALEPVKRKQTDEEGMAPADKQAFAVRTLKRRNIVAAPTTYELLQAIPPTSNMVERLFSVTRAVLCHERHRLSP</sequence>
<evidence type="ECO:0008006" key="4">
    <source>
        <dbReference type="Google" id="ProtNLM"/>
    </source>
</evidence>
<name>A0A6A3PTH6_9STRA</name>
<comment type="caution">
    <text evidence="2">The sequence shown here is derived from an EMBL/GenBank/DDBJ whole genome shotgun (WGS) entry which is preliminary data.</text>
</comment>
<evidence type="ECO:0000313" key="3">
    <source>
        <dbReference type="Proteomes" id="UP000441208"/>
    </source>
</evidence>
<dbReference type="PANTHER" id="PTHR40866">
    <property type="entry name" value="BED-TYPE DOMAIN-CONTAINING PROTEIN"/>
    <property type="match status" value="1"/>
</dbReference>
<dbReference type="Proteomes" id="UP000441208">
    <property type="component" value="Unassembled WGS sequence"/>
</dbReference>
<evidence type="ECO:0000256" key="1">
    <source>
        <dbReference type="SAM" id="SignalP"/>
    </source>
</evidence>
<reference evidence="2 3" key="1">
    <citation type="submission" date="2018-08" db="EMBL/GenBank/DDBJ databases">
        <title>Genomic investigation of the strawberry pathogen Phytophthora fragariae indicates pathogenicity is determined by transcriptional variation in three key races.</title>
        <authorList>
            <person name="Adams T.M."/>
            <person name="Armitage A.D."/>
            <person name="Sobczyk M.K."/>
            <person name="Bates H.J."/>
            <person name="Dunwell J.M."/>
            <person name="Nellist C.F."/>
            <person name="Harrison R.J."/>
        </authorList>
    </citation>
    <scope>NUCLEOTIDE SEQUENCE [LARGE SCALE GENOMIC DNA]</scope>
    <source>
        <strain evidence="2 3">NOV-71</strain>
    </source>
</reference>
<organism evidence="2 3">
    <name type="scientific">Phytophthora fragariae</name>
    <dbReference type="NCBI Taxonomy" id="53985"/>
    <lineage>
        <taxon>Eukaryota</taxon>
        <taxon>Sar</taxon>
        <taxon>Stramenopiles</taxon>
        <taxon>Oomycota</taxon>
        <taxon>Peronosporomycetes</taxon>
        <taxon>Peronosporales</taxon>
        <taxon>Peronosporaceae</taxon>
        <taxon>Phytophthora</taxon>
    </lineage>
</organism>
<keyword evidence="1" id="KW-0732">Signal</keyword>
<dbReference type="PANTHER" id="PTHR40866:SF1">
    <property type="entry name" value="BED-TYPE DOMAIN-CONTAINING PROTEIN"/>
    <property type="match status" value="1"/>
</dbReference>
<gene>
    <name evidence="2" type="ORF">PF007_g29061</name>
</gene>
<feature type="chain" id="PRO_5025593643" description="HAT C-terminal dimerisation domain-containing protein" evidence="1">
    <location>
        <begin position="20"/>
        <end position="118"/>
    </location>
</feature>
<evidence type="ECO:0000313" key="2">
    <source>
        <dbReference type="EMBL" id="KAE9064813.1"/>
    </source>
</evidence>
<feature type="signal peptide" evidence="1">
    <location>
        <begin position="1"/>
        <end position="19"/>
    </location>
</feature>
<dbReference type="AlphaFoldDB" id="A0A6A3PTH6"/>
<dbReference type="EMBL" id="QXFZ01004307">
    <property type="protein sequence ID" value="KAE9064813.1"/>
    <property type="molecule type" value="Genomic_DNA"/>
</dbReference>
<protein>
    <recommendedName>
        <fullName evidence="4">HAT C-terminal dimerisation domain-containing protein</fullName>
    </recommendedName>
</protein>
<proteinExistence type="predicted"/>